<keyword evidence="7" id="KW-1185">Reference proteome</keyword>
<dbReference type="GeneID" id="107432413"/>
<keyword evidence="3 6" id="KW-0812">Transmembrane</keyword>
<evidence type="ECO:0000256" key="6">
    <source>
        <dbReference type="SAM" id="Phobius"/>
    </source>
</evidence>
<dbReference type="GO" id="GO:0016192">
    <property type="term" value="P:vesicle-mediated transport"/>
    <property type="evidence" value="ECO:0007669"/>
    <property type="project" value="InterPro"/>
</dbReference>
<feature type="transmembrane region" description="Helical" evidence="6">
    <location>
        <begin position="6"/>
        <end position="27"/>
    </location>
</feature>
<evidence type="ECO:0000313" key="7">
    <source>
        <dbReference type="Proteomes" id="UP001652623"/>
    </source>
</evidence>
<evidence type="ECO:0000256" key="2">
    <source>
        <dbReference type="ARBA" id="ARBA00010095"/>
    </source>
</evidence>
<dbReference type="Pfam" id="PF03311">
    <property type="entry name" value="Cornichon"/>
    <property type="match status" value="1"/>
</dbReference>
<evidence type="ECO:0000313" key="8">
    <source>
        <dbReference type="RefSeq" id="XP_015899028.1"/>
    </source>
</evidence>
<sequence>MSWDLIFWIICFAIDLGLLASTFYQLVILTDLEADYINPFESSSRINSLVYPEFIVHGVLCALFLLTWHWFLFLITLPMSAYFVMLFLKRKHLVDVTEVFRLLNAEKRLRKLKLAFYLGLLVIIIFRTFTAGKISLQRSEFGELDLRSSFLVF</sequence>
<keyword evidence="4 6" id="KW-1133">Transmembrane helix</keyword>
<evidence type="ECO:0000256" key="4">
    <source>
        <dbReference type="ARBA" id="ARBA00022989"/>
    </source>
</evidence>
<dbReference type="PANTHER" id="PTHR12290">
    <property type="entry name" value="CORNICHON-RELATED"/>
    <property type="match status" value="1"/>
</dbReference>
<dbReference type="RefSeq" id="XP_015899028.1">
    <property type="nucleotide sequence ID" value="XM_016043542.4"/>
</dbReference>
<feature type="transmembrane region" description="Helical" evidence="6">
    <location>
        <begin position="114"/>
        <end position="136"/>
    </location>
</feature>
<dbReference type="AlphaFoldDB" id="A0A6P4AM48"/>
<dbReference type="FunCoup" id="A0A6P4AM48">
    <property type="interactions" value="2619"/>
</dbReference>
<dbReference type="InParanoid" id="A0A6P4AM48"/>
<feature type="transmembrane region" description="Helical" evidence="6">
    <location>
        <begin position="71"/>
        <end position="88"/>
    </location>
</feature>
<gene>
    <name evidence="8" type="primary">LOC107432413</name>
</gene>
<accession>A0A6P4AM48</accession>
<evidence type="ECO:0000256" key="3">
    <source>
        <dbReference type="ARBA" id="ARBA00022692"/>
    </source>
</evidence>
<keyword evidence="5 6" id="KW-0472">Membrane</keyword>
<dbReference type="Proteomes" id="UP001652623">
    <property type="component" value="Chromosome 11"/>
</dbReference>
<evidence type="ECO:0000256" key="1">
    <source>
        <dbReference type="ARBA" id="ARBA00004141"/>
    </source>
</evidence>
<organism evidence="7 8">
    <name type="scientific">Ziziphus jujuba</name>
    <name type="common">Chinese jujube</name>
    <name type="synonym">Ziziphus sativa</name>
    <dbReference type="NCBI Taxonomy" id="326968"/>
    <lineage>
        <taxon>Eukaryota</taxon>
        <taxon>Viridiplantae</taxon>
        <taxon>Streptophyta</taxon>
        <taxon>Embryophyta</taxon>
        <taxon>Tracheophyta</taxon>
        <taxon>Spermatophyta</taxon>
        <taxon>Magnoliopsida</taxon>
        <taxon>eudicotyledons</taxon>
        <taxon>Gunneridae</taxon>
        <taxon>Pentapetalae</taxon>
        <taxon>rosids</taxon>
        <taxon>fabids</taxon>
        <taxon>Rosales</taxon>
        <taxon>Rhamnaceae</taxon>
        <taxon>Paliureae</taxon>
        <taxon>Ziziphus</taxon>
    </lineage>
</organism>
<dbReference type="InterPro" id="IPR003377">
    <property type="entry name" value="Cornichon"/>
</dbReference>
<comment type="similarity">
    <text evidence="2">Belongs to the cornichon family.</text>
</comment>
<evidence type="ECO:0000256" key="5">
    <source>
        <dbReference type="ARBA" id="ARBA00023136"/>
    </source>
</evidence>
<name>A0A6P4AM48_ZIZJJ</name>
<protein>
    <submittedName>
        <fullName evidence="8">Protein cornichon homolog 1 isoform X1</fullName>
    </submittedName>
</protein>
<reference evidence="8" key="1">
    <citation type="submission" date="2025-08" db="UniProtKB">
        <authorList>
            <consortium name="RefSeq"/>
        </authorList>
    </citation>
    <scope>IDENTIFICATION</scope>
    <source>
        <tissue evidence="8">Seedling</tissue>
    </source>
</reference>
<proteinExistence type="inferred from homology"/>
<dbReference type="SMART" id="SM01398">
    <property type="entry name" value="Cornichon"/>
    <property type="match status" value="1"/>
</dbReference>
<comment type="subcellular location">
    <subcellularLocation>
        <location evidence="1">Membrane</location>
        <topology evidence="1">Multi-pass membrane protein</topology>
    </subcellularLocation>
</comment>
<dbReference type="KEGG" id="zju:107432413"/>
<dbReference type="GO" id="GO:0016020">
    <property type="term" value="C:membrane"/>
    <property type="evidence" value="ECO:0007669"/>
    <property type="project" value="UniProtKB-SubCell"/>
</dbReference>